<dbReference type="Gene3D" id="1.10.3210.10">
    <property type="entry name" value="Hypothetical protein af1432"/>
    <property type="match status" value="1"/>
</dbReference>
<reference evidence="3 4" key="1">
    <citation type="submission" date="2017-01" db="EMBL/GenBank/DDBJ databases">
        <authorList>
            <person name="Erauso G."/>
        </authorList>
    </citation>
    <scope>NUCLEOTIDE SEQUENCE [LARGE SCALE GENOMIC DNA]</scope>
    <source>
        <strain evidence="3">MESINF1</strain>
    </source>
</reference>
<accession>A0A7Z7PN21</accession>
<dbReference type="PROSITE" id="PS51832">
    <property type="entry name" value="HD_GYP"/>
    <property type="match status" value="1"/>
</dbReference>
<dbReference type="InterPro" id="IPR003607">
    <property type="entry name" value="HD/PDEase_dom"/>
</dbReference>
<dbReference type="Proteomes" id="UP000250796">
    <property type="component" value="Chromosome MESINF"/>
</dbReference>
<dbReference type="AlphaFoldDB" id="A0A7Z7PN21"/>
<dbReference type="InterPro" id="IPR037522">
    <property type="entry name" value="HD_GYP_dom"/>
</dbReference>
<feature type="transmembrane region" description="Helical" evidence="1">
    <location>
        <begin position="189"/>
        <end position="212"/>
    </location>
</feature>
<sequence length="422" mass="48577">MKGFSELRFAGPKLVFVVFLIMFSLMFLPFHVFQSETVAYTQRVYSEIYQKAVDALLTTLSIGYFQWNAMFNAFETENMEFIDSMFEEILNDISPVRSIDVIERPKEFSIAEDYELFVANEELYAYMNVRDSLANNTAEGFVVMVSIDKHRILESLSMADRISFSNKGDELFAYGLHVDIKGYDLYNWLVFHAFISGLIGVLLMMEVLAIAFSRYHQTQGLQTTVYMWELQDPYTTYHSKNVAKIAEILGKRLKLKKKKLVELVNGAKLHDIGKMGISTSILRKRGPLNEIEWEVMLNHPERGKNLLEQFKYLGKYVPYAYMHHEREDGSGYPRGLKGKEIPFEVRILAVADVFEALTADRPYRDAYTFAEAAEMMTEMPLDQKIVSELFKALPELEEVLSDRGASGDTWVKLESDADELVK</sequence>
<dbReference type="GO" id="GO:0016787">
    <property type="term" value="F:hydrolase activity"/>
    <property type="evidence" value="ECO:0007669"/>
    <property type="project" value="UniProtKB-KW"/>
</dbReference>
<dbReference type="CDD" id="cd00077">
    <property type="entry name" value="HDc"/>
    <property type="match status" value="1"/>
</dbReference>
<evidence type="ECO:0000256" key="1">
    <source>
        <dbReference type="SAM" id="Phobius"/>
    </source>
</evidence>
<keyword evidence="1" id="KW-1133">Transmembrane helix</keyword>
<evidence type="ECO:0000313" key="3">
    <source>
        <dbReference type="EMBL" id="SSC11473.1"/>
    </source>
</evidence>
<protein>
    <submittedName>
        <fullName evidence="3">Metal dependent phosphohydrolase</fullName>
    </submittedName>
</protein>
<keyword evidence="1" id="KW-0472">Membrane</keyword>
<dbReference type="KEGG" id="minf:MESINF_0024"/>
<evidence type="ECO:0000259" key="2">
    <source>
        <dbReference type="PROSITE" id="PS51832"/>
    </source>
</evidence>
<dbReference type="EMBL" id="LS974202">
    <property type="protein sequence ID" value="SSC11473.1"/>
    <property type="molecule type" value="Genomic_DNA"/>
</dbReference>
<organism evidence="3 4">
    <name type="scientific">Mesotoga infera</name>
    <dbReference type="NCBI Taxonomy" id="1236046"/>
    <lineage>
        <taxon>Bacteria</taxon>
        <taxon>Thermotogati</taxon>
        <taxon>Thermotogota</taxon>
        <taxon>Thermotogae</taxon>
        <taxon>Kosmotogales</taxon>
        <taxon>Kosmotogaceae</taxon>
        <taxon>Mesotoga</taxon>
    </lineage>
</organism>
<dbReference type="RefSeq" id="WP_169697941.1">
    <property type="nucleotide sequence ID" value="NZ_LS974202.1"/>
</dbReference>
<proteinExistence type="predicted"/>
<keyword evidence="3" id="KW-0378">Hydrolase</keyword>
<dbReference type="SMART" id="SM00471">
    <property type="entry name" value="HDc"/>
    <property type="match status" value="1"/>
</dbReference>
<dbReference type="PANTHER" id="PTHR43155:SF2">
    <property type="entry name" value="CYCLIC DI-GMP PHOSPHODIESTERASE PA4108"/>
    <property type="match status" value="1"/>
</dbReference>
<gene>
    <name evidence="3" type="ORF">MESINF_0024</name>
</gene>
<dbReference type="PANTHER" id="PTHR43155">
    <property type="entry name" value="CYCLIC DI-GMP PHOSPHODIESTERASE PA4108-RELATED"/>
    <property type="match status" value="1"/>
</dbReference>
<keyword evidence="4" id="KW-1185">Reference proteome</keyword>
<feature type="domain" description="HD-GYP" evidence="2">
    <location>
        <begin position="213"/>
        <end position="408"/>
    </location>
</feature>
<dbReference type="SUPFAM" id="SSF109604">
    <property type="entry name" value="HD-domain/PDEase-like"/>
    <property type="match status" value="1"/>
</dbReference>
<dbReference type="Pfam" id="PF13487">
    <property type="entry name" value="HD_5"/>
    <property type="match status" value="1"/>
</dbReference>
<keyword evidence="1" id="KW-0812">Transmembrane</keyword>
<feature type="transmembrane region" description="Helical" evidence="1">
    <location>
        <begin position="14"/>
        <end position="33"/>
    </location>
</feature>
<name>A0A7Z7PN21_9BACT</name>
<evidence type="ECO:0000313" key="4">
    <source>
        <dbReference type="Proteomes" id="UP000250796"/>
    </source>
</evidence>